<evidence type="ECO:0000256" key="1">
    <source>
        <dbReference type="SAM" id="MobiDB-lite"/>
    </source>
</evidence>
<evidence type="ECO:0000313" key="4">
    <source>
        <dbReference type="Proteomes" id="UP001183420"/>
    </source>
</evidence>
<dbReference type="SUPFAM" id="SSF55811">
    <property type="entry name" value="Nudix"/>
    <property type="match status" value="1"/>
</dbReference>
<dbReference type="Gene3D" id="3.90.79.10">
    <property type="entry name" value="Nucleoside Triphosphate Pyrophosphohydrolase"/>
    <property type="match status" value="1"/>
</dbReference>
<name>A0ABU2LWA2_9ACTN</name>
<organism evidence="3 4">
    <name type="scientific">Streptomyces millisiae</name>
    <dbReference type="NCBI Taxonomy" id="3075542"/>
    <lineage>
        <taxon>Bacteria</taxon>
        <taxon>Bacillati</taxon>
        <taxon>Actinomycetota</taxon>
        <taxon>Actinomycetes</taxon>
        <taxon>Kitasatosporales</taxon>
        <taxon>Streptomycetaceae</taxon>
        <taxon>Streptomyces</taxon>
    </lineage>
</organism>
<evidence type="ECO:0000313" key="3">
    <source>
        <dbReference type="EMBL" id="MDT0321874.1"/>
    </source>
</evidence>
<dbReference type="InterPro" id="IPR015797">
    <property type="entry name" value="NUDIX_hydrolase-like_dom_sf"/>
</dbReference>
<reference evidence="4" key="1">
    <citation type="submission" date="2023-07" db="EMBL/GenBank/DDBJ databases">
        <title>30 novel species of actinomycetes from the DSMZ collection.</title>
        <authorList>
            <person name="Nouioui I."/>
        </authorList>
    </citation>
    <scope>NUCLEOTIDE SEQUENCE [LARGE SCALE GENOMIC DNA]</scope>
    <source>
        <strain evidence="4">DSM 44918</strain>
    </source>
</reference>
<keyword evidence="4" id="KW-1185">Reference proteome</keyword>
<proteinExistence type="predicted"/>
<evidence type="ECO:0000259" key="2">
    <source>
        <dbReference type="Pfam" id="PF00293"/>
    </source>
</evidence>
<dbReference type="EC" id="3.6.-.-" evidence="3"/>
<sequence>MLLRDTQDQITLVRPAGTKDVLSREWELPGATVRDGETPHETASRAIHRATGIRRDPPGALLVTEWRRADPLRARPAGVSLLFEPARLGLGELTPDPNVQFVAPEDIGRLATSLMERRVRAALAGQHFLPPPF</sequence>
<keyword evidence="3" id="KW-0378">Hydrolase</keyword>
<accession>A0ABU2LWA2</accession>
<feature type="region of interest" description="Disordered" evidence="1">
    <location>
        <begin position="32"/>
        <end position="51"/>
    </location>
</feature>
<feature type="domain" description="Nudix hydrolase" evidence="2">
    <location>
        <begin position="2"/>
        <end position="107"/>
    </location>
</feature>
<comment type="caution">
    <text evidence="3">The sequence shown here is derived from an EMBL/GenBank/DDBJ whole genome shotgun (WGS) entry which is preliminary data.</text>
</comment>
<dbReference type="GO" id="GO:0016787">
    <property type="term" value="F:hydrolase activity"/>
    <property type="evidence" value="ECO:0007669"/>
    <property type="project" value="UniProtKB-KW"/>
</dbReference>
<gene>
    <name evidence="3" type="ORF">RNC47_26415</name>
</gene>
<dbReference type="InterPro" id="IPR000086">
    <property type="entry name" value="NUDIX_hydrolase_dom"/>
</dbReference>
<protein>
    <submittedName>
        <fullName evidence="3">NUDIX hydrolase</fullName>
        <ecNumber evidence="3">3.6.-.-</ecNumber>
    </submittedName>
</protein>
<dbReference type="Proteomes" id="UP001183420">
    <property type="component" value="Unassembled WGS sequence"/>
</dbReference>
<dbReference type="EMBL" id="JAVREM010000049">
    <property type="protein sequence ID" value="MDT0321874.1"/>
    <property type="molecule type" value="Genomic_DNA"/>
</dbReference>
<dbReference type="RefSeq" id="WP_311602204.1">
    <property type="nucleotide sequence ID" value="NZ_JAVREM010000049.1"/>
</dbReference>
<dbReference type="Pfam" id="PF00293">
    <property type="entry name" value="NUDIX"/>
    <property type="match status" value="1"/>
</dbReference>
<feature type="compositionally biased region" description="Basic and acidic residues" evidence="1">
    <location>
        <begin position="34"/>
        <end position="43"/>
    </location>
</feature>